<gene>
    <name evidence="1" type="ORF">L345_07448</name>
</gene>
<evidence type="ECO:0000313" key="1">
    <source>
        <dbReference type="EMBL" id="ETE66770.1"/>
    </source>
</evidence>
<comment type="caution">
    <text evidence="1">The sequence shown here is derived from an EMBL/GenBank/DDBJ whole genome shotgun (WGS) entry which is preliminary data.</text>
</comment>
<protein>
    <submittedName>
        <fullName evidence="1">Uncharacterized protein</fullName>
    </submittedName>
</protein>
<keyword evidence="2" id="KW-1185">Reference proteome</keyword>
<sequence>MAEIWHPSQSQKIPLCLEGSVMLSPNASPVVLVEGQVAQQRPCPASSRAKAAAGPLGFCCGFCDSVYYANPDKAINLCLGCENPINQSFINEMANDGQEEQRHFMVVQISLQKRRILKKINDINKGTPLRLAAFGGAWIRYPNFEMRDLACGETLAMLAWKASLFF</sequence>
<dbReference type="EMBL" id="AZIM01001487">
    <property type="protein sequence ID" value="ETE66770.1"/>
    <property type="molecule type" value="Genomic_DNA"/>
</dbReference>
<proteinExistence type="predicted"/>
<reference evidence="1 2" key="1">
    <citation type="journal article" date="2013" name="Proc. Natl. Acad. Sci. U.S.A.">
        <title>The king cobra genome reveals dynamic gene evolution and adaptation in the snake venom system.</title>
        <authorList>
            <person name="Vonk F.J."/>
            <person name="Casewell N.R."/>
            <person name="Henkel C.V."/>
            <person name="Heimberg A.M."/>
            <person name="Jansen H.J."/>
            <person name="McCleary R.J."/>
            <person name="Kerkkamp H.M."/>
            <person name="Vos R.A."/>
            <person name="Guerreiro I."/>
            <person name="Calvete J.J."/>
            <person name="Wuster W."/>
            <person name="Woods A.E."/>
            <person name="Logan J.M."/>
            <person name="Harrison R.A."/>
            <person name="Castoe T.A."/>
            <person name="de Koning A.P."/>
            <person name="Pollock D.D."/>
            <person name="Yandell M."/>
            <person name="Calderon D."/>
            <person name="Renjifo C."/>
            <person name="Currier R.B."/>
            <person name="Salgado D."/>
            <person name="Pla D."/>
            <person name="Sanz L."/>
            <person name="Hyder A.S."/>
            <person name="Ribeiro J.M."/>
            <person name="Arntzen J.W."/>
            <person name="van den Thillart G.E."/>
            <person name="Boetzer M."/>
            <person name="Pirovano W."/>
            <person name="Dirks R.P."/>
            <person name="Spaink H.P."/>
            <person name="Duboule D."/>
            <person name="McGlinn E."/>
            <person name="Kini R.M."/>
            <person name="Richardson M.K."/>
        </authorList>
    </citation>
    <scope>NUCLEOTIDE SEQUENCE</scope>
    <source>
        <tissue evidence="1">Blood</tissue>
    </source>
</reference>
<dbReference type="Proteomes" id="UP000018936">
    <property type="component" value="Unassembled WGS sequence"/>
</dbReference>
<evidence type="ECO:0000313" key="2">
    <source>
        <dbReference type="Proteomes" id="UP000018936"/>
    </source>
</evidence>
<organism evidence="1 2">
    <name type="scientific">Ophiophagus hannah</name>
    <name type="common">King cobra</name>
    <name type="synonym">Naja hannah</name>
    <dbReference type="NCBI Taxonomy" id="8665"/>
    <lineage>
        <taxon>Eukaryota</taxon>
        <taxon>Metazoa</taxon>
        <taxon>Chordata</taxon>
        <taxon>Craniata</taxon>
        <taxon>Vertebrata</taxon>
        <taxon>Euteleostomi</taxon>
        <taxon>Lepidosauria</taxon>
        <taxon>Squamata</taxon>
        <taxon>Bifurcata</taxon>
        <taxon>Unidentata</taxon>
        <taxon>Episquamata</taxon>
        <taxon>Toxicofera</taxon>
        <taxon>Serpentes</taxon>
        <taxon>Colubroidea</taxon>
        <taxon>Elapidae</taxon>
        <taxon>Elapinae</taxon>
        <taxon>Ophiophagus</taxon>
    </lineage>
</organism>
<accession>V8NXI3</accession>
<dbReference type="AlphaFoldDB" id="V8NXI3"/>
<feature type="non-terminal residue" evidence="1">
    <location>
        <position position="1"/>
    </location>
</feature>
<name>V8NXI3_OPHHA</name>